<evidence type="ECO:0000256" key="3">
    <source>
        <dbReference type="RuleBase" id="RU000363"/>
    </source>
</evidence>
<dbReference type="PANTHER" id="PTHR42901:SF1">
    <property type="entry name" value="ALCOHOL DEHYDROGENASE"/>
    <property type="match status" value="1"/>
</dbReference>
<keyword evidence="5" id="KW-1185">Reference proteome</keyword>
<dbReference type="EMBL" id="VNKQ01000015">
    <property type="protein sequence ID" value="KAG0646658.1"/>
    <property type="molecule type" value="Genomic_DNA"/>
</dbReference>
<organism evidence="4 5">
    <name type="scientific">Hyphodiscus hymeniophilus</name>
    <dbReference type="NCBI Taxonomy" id="353542"/>
    <lineage>
        <taxon>Eukaryota</taxon>
        <taxon>Fungi</taxon>
        <taxon>Dikarya</taxon>
        <taxon>Ascomycota</taxon>
        <taxon>Pezizomycotina</taxon>
        <taxon>Leotiomycetes</taxon>
        <taxon>Helotiales</taxon>
        <taxon>Hyphodiscaceae</taxon>
        <taxon>Hyphodiscus</taxon>
    </lineage>
</organism>
<keyword evidence="2" id="KW-0560">Oxidoreductase</keyword>
<evidence type="ECO:0000256" key="1">
    <source>
        <dbReference type="ARBA" id="ARBA00006484"/>
    </source>
</evidence>
<evidence type="ECO:0000313" key="4">
    <source>
        <dbReference type="EMBL" id="KAG0646658.1"/>
    </source>
</evidence>
<dbReference type="OrthoDB" id="1933717at2759"/>
<proteinExistence type="inferred from homology"/>
<dbReference type="InterPro" id="IPR002347">
    <property type="entry name" value="SDR_fam"/>
</dbReference>
<dbReference type="Pfam" id="PF00106">
    <property type="entry name" value="adh_short"/>
    <property type="match status" value="1"/>
</dbReference>
<dbReference type="Gene3D" id="3.40.50.720">
    <property type="entry name" value="NAD(P)-binding Rossmann-like Domain"/>
    <property type="match status" value="1"/>
</dbReference>
<name>A0A9P6VEY4_9HELO</name>
<dbReference type="PRINTS" id="PR00081">
    <property type="entry name" value="GDHRDH"/>
</dbReference>
<protein>
    <submittedName>
        <fullName evidence="4">Citrinin synthesis mpl6</fullName>
    </submittedName>
</protein>
<dbReference type="AlphaFoldDB" id="A0A9P6VEY4"/>
<comment type="similarity">
    <text evidence="1 3">Belongs to the short-chain dehydrogenases/reductases (SDR) family.</text>
</comment>
<dbReference type="PRINTS" id="PR00080">
    <property type="entry name" value="SDRFAMILY"/>
</dbReference>
<comment type="caution">
    <text evidence="4">The sequence shown here is derived from an EMBL/GenBank/DDBJ whole genome shotgun (WGS) entry which is preliminary data.</text>
</comment>
<evidence type="ECO:0000313" key="5">
    <source>
        <dbReference type="Proteomes" id="UP000785200"/>
    </source>
</evidence>
<dbReference type="SUPFAM" id="SSF51735">
    <property type="entry name" value="NAD(P)-binding Rossmann-fold domains"/>
    <property type="match status" value="1"/>
</dbReference>
<dbReference type="PANTHER" id="PTHR42901">
    <property type="entry name" value="ALCOHOL DEHYDROGENASE"/>
    <property type="match status" value="1"/>
</dbReference>
<dbReference type="InterPro" id="IPR036291">
    <property type="entry name" value="NAD(P)-bd_dom_sf"/>
</dbReference>
<sequence length="297" mass="32436">MQPYPEAPINNGRNFCKTVHTDTYPAIDPATKSDHTGHHVLITGASKGVGRATAISFAKAGAAGIAVAARSDFNTLENEILSAAKSAGKSAPKVLKLQMDVLSYESITAAAKQITKEFGKLDILINNAGYLSSFETLAEADMGEWWKNYEVNLRGVAWVSKLLLPLMLKEGEKTIVNVSSLGAHSIAEGASGYQGSKFALLRFTEALMADHGMKGLLAYTVHPCGALTELASAMPARMSFVFTDKIEIASDTMCFLTQERREWLAGRFVSCPWDMTEFLSREKEIVEADMLKMRMVW</sequence>
<accession>A0A9P6VEY4</accession>
<dbReference type="GO" id="GO:0016491">
    <property type="term" value="F:oxidoreductase activity"/>
    <property type="evidence" value="ECO:0007669"/>
    <property type="project" value="UniProtKB-KW"/>
</dbReference>
<evidence type="ECO:0000256" key="2">
    <source>
        <dbReference type="ARBA" id="ARBA00023002"/>
    </source>
</evidence>
<gene>
    <name evidence="4" type="ORF">D0Z07_7444</name>
</gene>
<dbReference type="CDD" id="cd05233">
    <property type="entry name" value="SDR_c"/>
    <property type="match status" value="1"/>
</dbReference>
<reference evidence="4" key="1">
    <citation type="submission" date="2019-07" db="EMBL/GenBank/DDBJ databases">
        <title>Hyphodiscus hymeniophilus genome sequencing and assembly.</title>
        <authorList>
            <person name="Kramer G."/>
            <person name="Nodwell J."/>
        </authorList>
    </citation>
    <scope>NUCLEOTIDE SEQUENCE</scope>
    <source>
        <strain evidence="4">ATCC 34498</strain>
    </source>
</reference>
<dbReference type="Proteomes" id="UP000785200">
    <property type="component" value="Unassembled WGS sequence"/>
</dbReference>